<evidence type="ECO:0000259" key="9">
    <source>
        <dbReference type="PROSITE" id="PS50885"/>
    </source>
</evidence>
<dbReference type="InterPro" id="IPR003660">
    <property type="entry name" value="HAMP_dom"/>
</dbReference>
<keyword evidence="7" id="KW-1133">Transmembrane helix</keyword>
<evidence type="ECO:0000256" key="6">
    <source>
        <dbReference type="ARBA" id="ARBA00022777"/>
    </source>
</evidence>
<comment type="caution">
    <text evidence="10">The sequence shown here is derived from an EMBL/GenBank/DDBJ whole genome shotgun (WGS) entry which is preliminary data.</text>
</comment>
<evidence type="ECO:0000256" key="5">
    <source>
        <dbReference type="ARBA" id="ARBA00022679"/>
    </source>
</evidence>
<evidence type="ECO:0000256" key="1">
    <source>
        <dbReference type="ARBA" id="ARBA00000085"/>
    </source>
</evidence>
<evidence type="ECO:0000259" key="8">
    <source>
        <dbReference type="PROSITE" id="PS50109"/>
    </source>
</evidence>
<dbReference type="InterPro" id="IPR005467">
    <property type="entry name" value="His_kinase_dom"/>
</dbReference>
<dbReference type="EC" id="2.7.13.3" evidence="3"/>
<dbReference type="SUPFAM" id="SSF55874">
    <property type="entry name" value="ATPase domain of HSP90 chaperone/DNA topoisomerase II/histidine kinase"/>
    <property type="match status" value="2"/>
</dbReference>
<dbReference type="PRINTS" id="PR00344">
    <property type="entry name" value="BCTRLSENSOR"/>
</dbReference>
<dbReference type="AlphaFoldDB" id="A0A933W7P4"/>
<keyword evidence="6 10" id="KW-0418">Kinase</keyword>
<dbReference type="GO" id="GO:0016020">
    <property type="term" value="C:membrane"/>
    <property type="evidence" value="ECO:0007669"/>
    <property type="project" value="UniProtKB-SubCell"/>
</dbReference>
<dbReference type="PROSITE" id="PS50885">
    <property type="entry name" value="HAMP"/>
    <property type="match status" value="1"/>
</dbReference>
<dbReference type="PROSITE" id="PS50109">
    <property type="entry name" value="HIS_KIN"/>
    <property type="match status" value="1"/>
</dbReference>
<dbReference type="Pfam" id="PF00672">
    <property type="entry name" value="HAMP"/>
    <property type="match status" value="1"/>
</dbReference>
<sequence>MKLRIGVLTVLGVAAVTAGSIGMMSGLVLKAHRDAQIAQLTQGADQLSETIVSSTFWDMLENHRPALHREMITIGKQKGIEKVRLFNRTGKIMFSSAEDEIGHVLDKKAEACIACHTADQPITRPPTKARARIYRAPDGHRVLGMIRPIHNETRCWNSACHAHSREETVLGVLDVNLSLTDTDARIADDQRRMIWLAVLIVAAISIVLLWFGERLVLRPVRELIAGTRRVADGDLHTMLPAASSTELGDLARAFNEMTSKLSDAQRQLTQADKLASVGRLAAGVAHEINNPLTGVLTYASFLQKRLSDRPEVKEDLEVIVRETKRCRDIVRGLLDFSRQSPPQHKPTDLNEIVRRAVAVVMNQLMLRRVALDFRLADALEPVPADGNQIQQVVVNLVMNAADAIGDGGGTIAVRTAAVELPARGNSLVRVARCPHGCDLLDPAVRIGAHPAIKVIRRTGDRDDVVHLDPVYGRGNHHASGPLERDRLATYACPRCRAKLDAPSRCGDCGAPTFAVQSPEWGRIEWCTRKGCHWTHCASLDAAGPLRMVELEVRDSGKGIAPEDLDHLFEPFFTTKGNRGLGLGLAVTYGIVERHGGTIVVSSEPGQGATFLVRLPLQREGHDGAIVAAPARTGGAA</sequence>
<evidence type="ECO:0000256" key="4">
    <source>
        <dbReference type="ARBA" id="ARBA00022553"/>
    </source>
</evidence>
<dbReference type="Gene3D" id="6.10.340.10">
    <property type="match status" value="1"/>
</dbReference>
<dbReference type="InterPro" id="IPR036097">
    <property type="entry name" value="HisK_dim/P_sf"/>
</dbReference>
<feature type="domain" description="Histidine kinase" evidence="8">
    <location>
        <begin position="283"/>
        <end position="618"/>
    </location>
</feature>
<evidence type="ECO:0000256" key="3">
    <source>
        <dbReference type="ARBA" id="ARBA00012438"/>
    </source>
</evidence>
<keyword evidence="5" id="KW-0808">Transferase</keyword>
<dbReference type="Gene3D" id="1.10.287.130">
    <property type="match status" value="1"/>
</dbReference>
<keyword evidence="4" id="KW-0597">Phosphoprotein</keyword>
<dbReference type="SMART" id="SM00387">
    <property type="entry name" value="HATPase_c"/>
    <property type="match status" value="1"/>
</dbReference>
<feature type="transmembrane region" description="Helical" evidence="7">
    <location>
        <begin position="193"/>
        <end position="211"/>
    </location>
</feature>
<dbReference type="InterPro" id="IPR004358">
    <property type="entry name" value="Sig_transdc_His_kin-like_C"/>
</dbReference>
<feature type="domain" description="HAMP" evidence="9">
    <location>
        <begin position="214"/>
        <end position="266"/>
    </location>
</feature>
<dbReference type="PANTHER" id="PTHR43065:SF42">
    <property type="entry name" value="TWO-COMPONENT SENSOR PPRA"/>
    <property type="match status" value="1"/>
</dbReference>
<organism evidence="10 11">
    <name type="scientific">Eiseniibacteriota bacterium</name>
    <dbReference type="NCBI Taxonomy" id="2212470"/>
    <lineage>
        <taxon>Bacteria</taxon>
        <taxon>Candidatus Eiseniibacteriota</taxon>
    </lineage>
</organism>
<dbReference type="EMBL" id="JACRIW010000012">
    <property type="protein sequence ID" value="MBI5168131.1"/>
    <property type="molecule type" value="Genomic_DNA"/>
</dbReference>
<dbReference type="PANTHER" id="PTHR43065">
    <property type="entry name" value="SENSOR HISTIDINE KINASE"/>
    <property type="match status" value="1"/>
</dbReference>
<dbReference type="Gene3D" id="3.30.450.290">
    <property type="match status" value="1"/>
</dbReference>
<protein>
    <recommendedName>
        <fullName evidence="3">histidine kinase</fullName>
        <ecNumber evidence="3">2.7.13.3</ecNumber>
    </recommendedName>
</protein>
<comment type="subcellular location">
    <subcellularLocation>
        <location evidence="2">Membrane</location>
    </subcellularLocation>
</comment>
<keyword evidence="7" id="KW-0812">Transmembrane</keyword>
<gene>
    <name evidence="10" type="ORF">HZA61_01445</name>
</gene>
<proteinExistence type="predicted"/>
<dbReference type="Pfam" id="PF00512">
    <property type="entry name" value="HisKA"/>
    <property type="match status" value="1"/>
</dbReference>
<dbReference type="SMART" id="SM00388">
    <property type="entry name" value="HisKA"/>
    <property type="match status" value="1"/>
</dbReference>
<evidence type="ECO:0000256" key="2">
    <source>
        <dbReference type="ARBA" id="ARBA00004370"/>
    </source>
</evidence>
<keyword evidence="7" id="KW-0472">Membrane</keyword>
<dbReference type="CDD" id="cd06225">
    <property type="entry name" value="HAMP"/>
    <property type="match status" value="1"/>
</dbReference>
<dbReference type="GO" id="GO:0000155">
    <property type="term" value="F:phosphorelay sensor kinase activity"/>
    <property type="evidence" value="ECO:0007669"/>
    <property type="project" value="InterPro"/>
</dbReference>
<dbReference type="Pfam" id="PF02518">
    <property type="entry name" value="HATPase_c"/>
    <property type="match status" value="1"/>
</dbReference>
<dbReference type="InterPro" id="IPR036890">
    <property type="entry name" value="HATPase_C_sf"/>
</dbReference>
<evidence type="ECO:0000313" key="10">
    <source>
        <dbReference type="EMBL" id="MBI5168131.1"/>
    </source>
</evidence>
<dbReference type="CDD" id="cd00082">
    <property type="entry name" value="HisKA"/>
    <property type="match status" value="1"/>
</dbReference>
<dbReference type="InterPro" id="IPR003594">
    <property type="entry name" value="HATPase_dom"/>
</dbReference>
<dbReference type="Proteomes" id="UP000696931">
    <property type="component" value="Unassembled WGS sequence"/>
</dbReference>
<dbReference type="InterPro" id="IPR003661">
    <property type="entry name" value="HisK_dim/P_dom"/>
</dbReference>
<dbReference type="SUPFAM" id="SSF47384">
    <property type="entry name" value="Homodimeric domain of signal transducing histidine kinase"/>
    <property type="match status" value="1"/>
</dbReference>
<accession>A0A933W7P4</accession>
<name>A0A933W7P4_UNCEI</name>
<dbReference type="SMART" id="SM00304">
    <property type="entry name" value="HAMP"/>
    <property type="match status" value="1"/>
</dbReference>
<evidence type="ECO:0000256" key="7">
    <source>
        <dbReference type="SAM" id="Phobius"/>
    </source>
</evidence>
<evidence type="ECO:0000313" key="11">
    <source>
        <dbReference type="Proteomes" id="UP000696931"/>
    </source>
</evidence>
<comment type="catalytic activity">
    <reaction evidence="1">
        <text>ATP + protein L-histidine = ADP + protein N-phospho-L-histidine.</text>
        <dbReference type="EC" id="2.7.13.3"/>
    </reaction>
</comment>
<reference evidence="10" key="1">
    <citation type="submission" date="2020-07" db="EMBL/GenBank/DDBJ databases">
        <title>Huge and variable diversity of episymbiotic CPR bacteria and DPANN archaea in groundwater ecosystems.</title>
        <authorList>
            <person name="He C.Y."/>
            <person name="Keren R."/>
            <person name="Whittaker M."/>
            <person name="Farag I.F."/>
            <person name="Doudna J."/>
            <person name="Cate J.H.D."/>
            <person name="Banfield J.F."/>
        </authorList>
    </citation>
    <scope>NUCLEOTIDE SEQUENCE</scope>
    <source>
        <strain evidence="10">NC_groundwater_1813_Pr3_B-0.1um_71_17</strain>
    </source>
</reference>
<dbReference type="SUPFAM" id="SSF158472">
    <property type="entry name" value="HAMP domain-like"/>
    <property type="match status" value="1"/>
</dbReference>
<dbReference type="Gene3D" id="3.30.565.10">
    <property type="entry name" value="Histidine kinase-like ATPase, C-terminal domain"/>
    <property type="match status" value="1"/>
</dbReference>